<dbReference type="PANTHER" id="PTHR37308">
    <property type="entry name" value="INTEGRAL MEMBRANE PROTEIN"/>
    <property type="match status" value="1"/>
</dbReference>
<protein>
    <submittedName>
        <fullName evidence="2">DUF368 domain-containing protein</fullName>
    </submittedName>
</protein>
<keyword evidence="1" id="KW-1133">Transmembrane helix</keyword>
<sequence length="297" mass="32687">MRTPKDYAVLVLKGIGMGAADVVPGVSGGTIALIVGIYEELVNSIKSVNLHALKLLFTFKFSDFWRQINGSFLLSVVSGILISIYSLAKLVTFLLENHPVMIWAFFFGLVLSSIYYVVKNVSEWNVMNVFMFLVGTAVAYYITIVTPTSTTNDLWFIFLSGAIAICAMILPGISGSFILLLLGKYEYMMSAVKNLDIFLLVVFAAGALVGIVLFSRLLSYLLANFYNITISLLSGFMLGSLNKVWPWKLPVSYAPDGSVLTERNILPDAYMWEGIVLILVGVAVVVILETVSSRKEK</sequence>
<feature type="transmembrane region" description="Helical" evidence="1">
    <location>
        <begin position="124"/>
        <end position="142"/>
    </location>
</feature>
<name>A0A9D9E5W5_9BACT</name>
<comment type="caution">
    <text evidence="2">The sequence shown here is derived from an EMBL/GenBank/DDBJ whole genome shotgun (WGS) entry which is preliminary data.</text>
</comment>
<dbReference type="Proteomes" id="UP000823636">
    <property type="component" value="Unassembled WGS sequence"/>
</dbReference>
<gene>
    <name evidence="2" type="ORF">IAC54_08880</name>
</gene>
<organism evidence="2 3">
    <name type="scientific">Candidatus Caccoplasma merdipullorum</name>
    <dbReference type="NCBI Taxonomy" id="2840718"/>
    <lineage>
        <taxon>Bacteria</taxon>
        <taxon>Pseudomonadati</taxon>
        <taxon>Bacteroidota</taxon>
        <taxon>Bacteroidia</taxon>
        <taxon>Bacteroidales</taxon>
        <taxon>Bacteroidaceae</taxon>
        <taxon>Bacteroidaceae incertae sedis</taxon>
        <taxon>Candidatus Caccoplasma</taxon>
    </lineage>
</organism>
<feature type="transmembrane region" description="Helical" evidence="1">
    <location>
        <begin position="269"/>
        <end position="288"/>
    </location>
</feature>
<dbReference type="PANTHER" id="PTHR37308:SF1">
    <property type="entry name" value="POLYPRENYL-PHOSPHATE TRANSPORTER"/>
    <property type="match status" value="1"/>
</dbReference>
<evidence type="ECO:0000256" key="1">
    <source>
        <dbReference type="SAM" id="Phobius"/>
    </source>
</evidence>
<feature type="transmembrane region" description="Helical" evidence="1">
    <location>
        <begin position="100"/>
        <end position="118"/>
    </location>
</feature>
<feature type="transmembrane region" description="Helical" evidence="1">
    <location>
        <begin position="195"/>
        <end position="214"/>
    </location>
</feature>
<reference evidence="2" key="2">
    <citation type="journal article" date="2021" name="PeerJ">
        <title>Extensive microbial diversity within the chicken gut microbiome revealed by metagenomics and culture.</title>
        <authorList>
            <person name="Gilroy R."/>
            <person name="Ravi A."/>
            <person name="Getino M."/>
            <person name="Pursley I."/>
            <person name="Horton D.L."/>
            <person name="Alikhan N.F."/>
            <person name="Baker D."/>
            <person name="Gharbi K."/>
            <person name="Hall N."/>
            <person name="Watson M."/>
            <person name="Adriaenssens E.M."/>
            <person name="Foster-Nyarko E."/>
            <person name="Jarju S."/>
            <person name="Secka A."/>
            <person name="Antonio M."/>
            <person name="Oren A."/>
            <person name="Chaudhuri R.R."/>
            <person name="La Ragione R."/>
            <person name="Hildebrand F."/>
            <person name="Pallen M.J."/>
        </authorList>
    </citation>
    <scope>NUCLEOTIDE SEQUENCE</scope>
    <source>
        <strain evidence="2">G3-4614</strain>
    </source>
</reference>
<reference evidence="2" key="1">
    <citation type="submission" date="2020-10" db="EMBL/GenBank/DDBJ databases">
        <authorList>
            <person name="Gilroy R."/>
        </authorList>
    </citation>
    <scope>NUCLEOTIDE SEQUENCE</scope>
    <source>
        <strain evidence="2">G3-4614</strain>
    </source>
</reference>
<proteinExistence type="predicted"/>
<evidence type="ECO:0000313" key="3">
    <source>
        <dbReference type="Proteomes" id="UP000823636"/>
    </source>
</evidence>
<feature type="transmembrane region" description="Helical" evidence="1">
    <location>
        <begin position="68"/>
        <end position="88"/>
    </location>
</feature>
<accession>A0A9D9E5W5</accession>
<dbReference type="AlphaFoldDB" id="A0A9D9E5W5"/>
<keyword evidence="1" id="KW-0812">Transmembrane</keyword>
<dbReference type="Pfam" id="PF04018">
    <property type="entry name" value="VCA0040-like"/>
    <property type="match status" value="1"/>
</dbReference>
<keyword evidence="1" id="KW-0472">Membrane</keyword>
<dbReference type="InterPro" id="IPR007163">
    <property type="entry name" value="VCA0040-like"/>
</dbReference>
<dbReference type="EMBL" id="JADIMW010000088">
    <property type="protein sequence ID" value="MBO8438988.1"/>
    <property type="molecule type" value="Genomic_DNA"/>
</dbReference>
<feature type="transmembrane region" description="Helical" evidence="1">
    <location>
        <begin position="154"/>
        <end position="183"/>
    </location>
</feature>
<evidence type="ECO:0000313" key="2">
    <source>
        <dbReference type="EMBL" id="MBO8438988.1"/>
    </source>
</evidence>